<dbReference type="EMBL" id="BMAW01050426">
    <property type="protein sequence ID" value="GFS75227.1"/>
    <property type="molecule type" value="Genomic_DNA"/>
</dbReference>
<keyword evidence="3" id="KW-1185">Reference proteome</keyword>
<dbReference type="OrthoDB" id="6437634at2759"/>
<keyword evidence="1" id="KW-0472">Membrane</keyword>
<keyword evidence="1" id="KW-0812">Transmembrane</keyword>
<reference evidence="2" key="1">
    <citation type="submission" date="2020-08" db="EMBL/GenBank/DDBJ databases">
        <title>Multicomponent nature underlies the extraordinary mechanical properties of spider dragline silk.</title>
        <authorList>
            <person name="Kono N."/>
            <person name="Nakamura H."/>
            <person name="Mori M."/>
            <person name="Yoshida Y."/>
            <person name="Ohtoshi R."/>
            <person name="Malay A.D."/>
            <person name="Moran D.A.P."/>
            <person name="Tomita M."/>
            <person name="Numata K."/>
            <person name="Arakawa K."/>
        </authorList>
    </citation>
    <scope>NUCLEOTIDE SEQUENCE</scope>
</reference>
<comment type="caution">
    <text evidence="2">The sequence shown here is derived from an EMBL/GenBank/DDBJ whole genome shotgun (WGS) entry which is preliminary data.</text>
</comment>
<feature type="transmembrane region" description="Helical" evidence="1">
    <location>
        <begin position="20"/>
        <end position="41"/>
    </location>
</feature>
<sequence length="279" mass="32800">MMLRKIARCKFENVFKRPSFFARFAHYPMSYVAGMIFHWIAQSDISYINSDVPMGPNKISDAWRSFQVLCSAALKRNKEKIGGSGRPIEVAMVRYGKLYVLGAMDRRTSRTFLQAFPAEMGQANTIYYTLHSWIAPGSSIIINATELFKMQRVYKEYRYHNVPCLSEKNNGYHVRNITNYLIKHISNMFGHLKADFMRQEIMQGYLEELMWREKFGKKPQQAFSWIMNEIFFNERRMKYGGHGQEKMDLLCVPVQLKELRVVLNRIPNAVLKYYNIELP</sequence>
<evidence type="ECO:0000313" key="3">
    <source>
        <dbReference type="Proteomes" id="UP000887013"/>
    </source>
</evidence>
<keyword evidence="1" id="KW-1133">Transmembrane helix</keyword>
<organism evidence="2 3">
    <name type="scientific">Nephila pilipes</name>
    <name type="common">Giant wood spider</name>
    <name type="synonym">Nephila maculata</name>
    <dbReference type="NCBI Taxonomy" id="299642"/>
    <lineage>
        <taxon>Eukaryota</taxon>
        <taxon>Metazoa</taxon>
        <taxon>Ecdysozoa</taxon>
        <taxon>Arthropoda</taxon>
        <taxon>Chelicerata</taxon>
        <taxon>Arachnida</taxon>
        <taxon>Araneae</taxon>
        <taxon>Araneomorphae</taxon>
        <taxon>Entelegynae</taxon>
        <taxon>Araneoidea</taxon>
        <taxon>Nephilidae</taxon>
        <taxon>Nephila</taxon>
    </lineage>
</organism>
<proteinExistence type="predicted"/>
<dbReference type="Proteomes" id="UP000887013">
    <property type="component" value="Unassembled WGS sequence"/>
</dbReference>
<evidence type="ECO:0000313" key="2">
    <source>
        <dbReference type="EMBL" id="GFS75227.1"/>
    </source>
</evidence>
<name>A0A8X6MS84_NEPPI</name>
<accession>A0A8X6MS84</accession>
<gene>
    <name evidence="2" type="primary">Klf2</name>
    <name evidence="2" type="ORF">NPIL_404771</name>
</gene>
<protein>
    <submittedName>
        <fullName evidence="2">Krueppel-like factor 2</fullName>
    </submittedName>
</protein>
<dbReference type="AlphaFoldDB" id="A0A8X6MS84"/>
<feature type="non-terminal residue" evidence="2">
    <location>
        <position position="1"/>
    </location>
</feature>
<evidence type="ECO:0000256" key="1">
    <source>
        <dbReference type="SAM" id="Phobius"/>
    </source>
</evidence>